<comment type="caution">
    <text evidence="1">The sequence shown here is derived from an EMBL/GenBank/DDBJ whole genome shotgun (WGS) entry which is preliminary data.</text>
</comment>
<dbReference type="OrthoDB" id="772390at2"/>
<sequence>MLDLYLIHDTQNMSSKGLALERVGGIKDELFFQLQQEGIIEPWFDYYSKFRWQSELVKRMVIKLQKRFSVAPLPKGYELFVSVLNKAARSNSGLLAIED</sequence>
<evidence type="ECO:0000313" key="2">
    <source>
        <dbReference type="Proteomes" id="UP000298337"/>
    </source>
</evidence>
<dbReference type="RefSeq" id="WP_135436424.1">
    <property type="nucleotide sequence ID" value="NZ_SRLA01000005.1"/>
</dbReference>
<dbReference type="Proteomes" id="UP000298337">
    <property type="component" value="Unassembled WGS sequence"/>
</dbReference>
<accession>A0A4Z0P193</accession>
<organism evidence="1 2">
    <name type="scientific">Hymenobacter fodinae</name>
    <dbReference type="NCBI Taxonomy" id="2510796"/>
    <lineage>
        <taxon>Bacteria</taxon>
        <taxon>Pseudomonadati</taxon>
        <taxon>Bacteroidota</taxon>
        <taxon>Cytophagia</taxon>
        <taxon>Cytophagales</taxon>
        <taxon>Hymenobacteraceae</taxon>
        <taxon>Hymenobacter</taxon>
    </lineage>
</organism>
<dbReference type="EMBL" id="SRLA01000005">
    <property type="protein sequence ID" value="TGE04926.1"/>
    <property type="molecule type" value="Genomic_DNA"/>
</dbReference>
<reference evidence="1 2" key="1">
    <citation type="submission" date="2019-04" db="EMBL/GenBank/DDBJ databases">
        <authorList>
            <person name="Feng G."/>
            <person name="Zhang J."/>
            <person name="Zhu H."/>
        </authorList>
    </citation>
    <scope>NUCLEOTIDE SEQUENCE [LARGE SCALE GENOMIC DNA]</scope>
    <source>
        <strain evidence="1 2">92R-1</strain>
    </source>
</reference>
<evidence type="ECO:0000313" key="1">
    <source>
        <dbReference type="EMBL" id="TGE04926.1"/>
    </source>
</evidence>
<keyword evidence="2" id="KW-1185">Reference proteome</keyword>
<proteinExistence type="predicted"/>
<protein>
    <submittedName>
        <fullName evidence="1">Uncharacterized protein</fullName>
    </submittedName>
</protein>
<name>A0A4Z0P193_9BACT</name>
<dbReference type="AlphaFoldDB" id="A0A4Z0P193"/>
<gene>
    <name evidence="1" type="ORF">EU556_22405</name>
</gene>